<dbReference type="Proteomes" id="UP000824533">
    <property type="component" value="Linkage Group LG21"/>
</dbReference>
<reference evidence="1 2" key="1">
    <citation type="journal article" date="2021" name="Front. Genet.">
        <title>Chromosome-Level Genome Assembly Reveals Significant Gene Expansion in the Toll and IMD Signaling Pathways of Dendrolimus kikuchii.</title>
        <authorList>
            <person name="Zhou J."/>
            <person name="Wu P."/>
            <person name="Xiong Z."/>
            <person name="Liu N."/>
            <person name="Zhao N."/>
            <person name="Ji M."/>
            <person name="Qiu Y."/>
            <person name="Yang B."/>
        </authorList>
    </citation>
    <scope>NUCLEOTIDE SEQUENCE [LARGE SCALE GENOMIC DNA]</scope>
    <source>
        <strain evidence="1">Ann1</strain>
    </source>
</reference>
<evidence type="ECO:0000313" key="2">
    <source>
        <dbReference type="Proteomes" id="UP000824533"/>
    </source>
</evidence>
<gene>
    <name evidence="1" type="ORF">K1T71_011817</name>
</gene>
<protein>
    <submittedName>
        <fullName evidence="1">Uncharacterized protein</fullName>
    </submittedName>
</protein>
<name>A0ACC1CMB6_9NEOP</name>
<dbReference type="EMBL" id="CM034407">
    <property type="protein sequence ID" value="KAJ0172678.1"/>
    <property type="molecule type" value="Genomic_DNA"/>
</dbReference>
<organism evidence="1 2">
    <name type="scientific">Dendrolimus kikuchii</name>
    <dbReference type="NCBI Taxonomy" id="765133"/>
    <lineage>
        <taxon>Eukaryota</taxon>
        <taxon>Metazoa</taxon>
        <taxon>Ecdysozoa</taxon>
        <taxon>Arthropoda</taxon>
        <taxon>Hexapoda</taxon>
        <taxon>Insecta</taxon>
        <taxon>Pterygota</taxon>
        <taxon>Neoptera</taxon>
        <taxon>Endopterygota</taxon>
        <taxon>Lepidoptera</taxon>
        <taxon>Glossata</taxon>
        <taxon>Ditrysia</taxon>
        <taxon>Bombycoidea</taxon>
        <taxon>Lasiocampidae</taxon>
        <taxon>Dendrolimus</taxon>
    </lineage>
</organism>
<sequence>MSPNPSNGEENNYVSIFTHESSPQSSPERNLSIQKPTENVNVNYPTSSQKSNKNDLDSDSFESVESNQSMKSPIFVNVHENESSDDSICEYDSQDLSELNQFEQKIISQTSPTEMHKIDDNLPDNIGKNDVIKINDEAYNAERDIISEGKYSSRDEIIPLPDKQIHFQDNIRFKLELEDIPLDSIHELMDRAEEIQADDNWKTLMATPSWSTLVLYVLLTAVVLWKVYQWRNYNQHLHVNSTQTGNEDVAGSCKMRFQLKEGRGEVELRISTGINEDQPSEESRQLQQLNQDRNHDLEGVQNEDHDFVVQGPSSEGDEDDFPDMTEDSVGSHLERDRQRPDQSDRQDDFYDAEDNGHERLIDIQEPKYFLRDRDTLRCPERYNDFVCSVESFRETYNEALKAG</sequence>
<proteinExistence type="predicted"/>
<evidence type="ECO:0000313" key="1">
    <source>
        <dbReference type="EMBL" id="KAJ0172678.1"/>
    </source>
</evidence>
<keyword evidence="2" id="KW-1185">Reference proteome</keyword>
<comment type="caution">
    <text evidence="1">The sequence shown here is derived from an EMBL/GenBank/DDBJ whole genome shotgun (WGS) entry which is preliminary data.</text>
</comment>
<accession>A0ACC1CMB6</accession>